<keyword evidence="1" id="KW-0732">Signal</keyword>
<protein>
    <recommendedName>
        <fullName evidence="4">Secreted protein</fullName>
    </recommendedName>
</protein>
<reference evidence="2 3" key="1">
    <citation type="submission" date="2017-04" db="EMBL/GenBank/DDBJ databases">
        <title>Draft genome sequence of Tuber borchii Vittad., a whitish edible truffle.</title>
        <authorList>
            <consortium name="DOE Joint Genome Institute"/>
            <person name="Murat C."/>
            <person name="Kuo A."/>
            <person name="Barry K.W."/>
            <person name="Clum A."/>
            <person name="Dockter R.B."/>
            <person name="Fauchery L."/>
            <person name="Iotti M."/>
            <person name="Kohler A."/>
            <person name="Labutti K."/>
            <person name="Lindquist E.A."/>
            <person name="Lipzen A."/>
            <person name="Ohm R.A."/>
            <person name="Wang M."/>
            <person name="Grigoriev I.V."/>
            <person name="Zambonelli A."/>
            <person name="Martin F.M."/>
        </authorList>
    </citation>
    <scope>NUCLEOTIDE SEQUENCE [LARGE SCALE GENOMIC DNA]</scope>
    <source>
        <strain evidence="2 3">Tbo3840</strain>
    </source>
</reference>
<dbReference type="AlphaFoldDB" id="A0A2T6ZKZ9"/>
<feature type="chain" id="PRO_5015514178" description="Secreted protein" evidence="1">
    <location>
        <begin position="32"/>
        <end position="71"/>
    </location>
</feature>
<sequence length="71" mass="7564">MVILAKVCVLALEGLCPTSVIICEVPGRVQGAPDSAYCNGMSHERRSHQAYRFSAKTRDGSEYFEAGTGGA</sequence>
<comment type="caution">
    <text evidence="2">The sequence shown here is derived from an EMBL/GenBank/DDBJ whole genome shotgun (WGS) entry which is preliminary data.</text>
</comment>
<evidence type="ECO:0000313" key="3">
    <source>
        <dbReference type="Proteomes" id="UP000244722"/>
    </source>
</evidence>
<proteinExistence type="predicted"/>
<gene>
    <name evidence="2" type="ORF">B9Z19DRAFT_1130108</name>
</gene>
<evidence type="ECO:0000256" key="1">
    <source>
        <dbReference type="SAM" id="SignalP"/>
    </source>
</evidence>
<name>A0A2T6ZKZ9_TUBBO</name>
<feature type="signal peptide" evidence="1">
    <location>
        <begin position="1"/>
        <end position="31"/>
    </location>
</feature>
<organism evidence="2 3">
    <name type="scientific">Tuber borchii</name>
    <name type="common">White truffle</name>
    <dbReference type="NCBI Taxonomy" id="42251"/>
    <lineage>
        <taxon>Eukaryota</taxon>
        <taxon>Fungi</taxon>
        <taxon>Dikarya</taxon>
        <taxon>Ascomycota</taxon>
        <taxon>Pezizomycotina</taxon>
        <taxon>Pezizomycetes</taxon>
        <taxon>Pezizales</taxon>
        <taxon>Tuberaceae</taxon>
        <taxon>Tuber</taxon>
    </lineage>
</organism>
<keyword evidence="3" id="KW-1185">Reference proteome</keyword>
<dbReference type="EMBL" id="NESQ01000198">
    <property type="protein sequence ID" value="PUU76161.1"/>
    <property type="molecule type" value="Genomic_DNA"/>
</dbReference>
<dbReference type="Proteomes" id="UP000244722">
    <property type="component" value="Unassembled WGS sequence"/>
</dbReference>
<evidence type="ECO:0008006" key="4">
    <source>
        <dbReference type="Google" id="ProtNLM"/>
    </source>
</evidence>
<accession>A0A2T6ZKZ9</accession>
<evidence type="ECO:0000313" key="2">
    <source>
        <dbReference type="EMBL" id="PUU76161.1"/>
    </source>
</evidence>